<dbReference type="Pfam" id="PF07804">
    <property type="entry name" value="HipA_C"/>
    <property type="match status" value="1"/>
</dbReference>
<evidence type="ECO:0000313" key="5">
    <source>
        <dbReference type="EMBL" id="GAA0560962.1"/>
    </source>
</evidence>
<protein>
    <submittedName>
        <fullName evidence="5">HipA domain-containing protein</fullName>
    </submittedName>
</protein>
<comment type="caution">
    <text evidence="5">The sequence shown here is derived from an EMBL/GenBank/DDBJ whole genome shotgun (WGS) entry which is preliminary data.</text>
</comment>
<sequence>MHLQVFFAGAWHDAAVLRFRGEGKHTAVSIEYLLDYIKLPQVNFDSRVEQAVTVNAPVSVIKTEYPRWPGLLDDLLPAGKARQWWLNKLDIAHLPVFEADCLLLEKTCMSPIGNLRVKEAILHNTPAPQLRFAIDTVCTLEHDFLEYANSQGAAVGGATGAAGVAPKLLLMVDNNEVFIDADFAGKPATATPYLVKFARNNRTERDNNILKAEGIYYRVLADLLANTGIRTIDTTQLQIREVNGNVSLWLPRFDVVERNGCLQRLGIESVYSVIDAGPGSGWDHFDVIKVLWQRLNGVFNQTCEAFVTEYVIRDLLNLVFGNSDNHGRNMSFIKDNGQIRFAPIYDFAPMKADPEQVTRLFRWGQGCELAGEVNFAAVAQQLAAYVAPATLVASLQQWAEKLLQVPQMLAEAGCPDEILHFPAIGFAQLEAKLKRMQLL</sequence>
<accession>A0ABN1E8R5</accession>
<keyword evidence="2" id="KW-0808">Transferase</keyword>
<feature type="domain" description="HipA-like C-terminal" evidence="4">
    <location>
        <begin position="160"/>
        <end position="383"/>
    </location>
</feature>
<name>A0ABN1E8R5_9GAMM</name>
<evidence type="ECO:0000256" key="3">
    <source>
        <dbReference type="ARBA" id="ARBA00022777"/>
    </source>
</evidence>
<dbReference type="PANTHER" id="PTHR37419">
    <property type="entry name" value="SERINE/THREONINE-PROTEIN KINASE TOXIN HIPA"/>
    <property type="match status" value="1"/>
</dbReference>
<evidence type="ECO:0000259" key="4">
    <source>
        <dbReference type="Pfam" id="PF07804"/>
    </source>
</evidence>
<dbReference type="EMBL" id="BAAAEO010000005">
    <property type="protein sequence ID" value="GAA0560962.1"/>
    <property type="molecule type" value="Genomic_DNA"/>
</dbReference>
<evidence type="ECO:0000313" key="6">
    <source>
        <dbReference type="Proteomes" id="UP001501169"/>
    </source>
</evidence>
<keyword evidence="6" id="KW-1185">Reference proteome</keyword>
<keyword evidence="3" id="KW-0418">Kinase</keyword>
<evidence type="ECO:0000256" key="1">
    <source>
        <dbReference type="ARBA" id="ARBA00010164"/>
    </source>
</evidence>
<dbReference type="InterPro" id="IPR052028">
    <property type="entry name" value="HipA_Ser/Thr_kinase"/>
</dbReference>
<dbReference type="InterPro" id="IPR016869">
    <property type="entry name" value="UCP028135_HipA-like"/>
</dbReference>
<evidence type="ECO:0000256" key="2">
    <source>
        <dbReference type="ARBA" id="ARBA00022679"/>
    </source>
</evidence>
<gene>
    <name evidence="5" type="ORF">GCM10009098_31290</name>
</gene>
<organism evidence="5 6">
    <name type="scientific">Rheinheimera aquimaris</name>
    <dbReference type="NCBI Taxonomy" id="412437"/>
    <lineage>
        <taxon>Bacteria</taxon>
        <taxon>Pseudomonadati</taxon>
        <taxon>Pseudomonadota</taxon>
        <taxon>Gammaproteobacteria</taxon>
        <taxon>Chromatiales</taxon>
        <taxon>Chromatiaceae</taxon>
        <taxon>Rheinheimera</taxon>
    </lineage>
</organism>
<dbReference type="PANTHER" id="PTHR37419:SF8">
    <property type="entry name" value="TOXIN YJJJ"/>
    <property type="match status" value="1"/>
</dbReference>
<dbReference type="PIRSF" id="PIRSF028135">
    <property type="entry name" value="UCP028135_HipA-like"/>
    <property type="match status" value="1"/>
</dbReference>
<reference evidence="5 6" key="1">
    <citation type="journal article" date="2019" name="Int. J. Syst. Evol. Microbiol.">
        <title>The Global Catalogue of Microorganisms (GCM) 10K type strain sequencing project: providing services to taxonomists for standard genome sequencing and annotation.</title>
        <authorList>
            <consortium name="The Broad Institute Genomics Platform"/>
            <consortium name="The Broad Institute Genome Sequencing Center for Infectious Disease"/>
            <person name="Wu L."/>
            <person name="Ma J."/>
        </authorList>
    </citation>
    <scope>NUCLEOTIDE SEQUENCE [LARGE SCALE GENOMIC DNA]</scope>
    <source>
        <strain evidence="5 6">JCM 14331</strain>
    </source>
</reference>
<dbReference type="Proteomes" id="UP001501169">
    <property type="component" value="Unassembled WGS sequence"/>
</dbReference>
<dbReference type="InterPro" id="IPR012893">
    <property type="entry name" value="HipA-like_C"/>
</dbReference>
<comment type="similarity">
    <text evidence="1">Belongs to the HipA Ser/Thr kinase family.</text>
</comment>
<dbReference type="RefSeq" id="WP_226767957.1">
    <property type="nucleotide sequence ID" value="NZ_BAAAEO010000005.1"/>
</dbReference>
<proteinExistence type="inferred from homology"/>